<feature type="compositionally biased region" description="Low complexity" evidence="1">
    <location>
        <begin position="80"/>
        <end position="95"/>
    </location>
</feature>
<evidence type="ECO:0000256" key="1">
    <source>
        <dbReference type="SAM" id="MobiDB-lite"/>
    </source>
</evidence>
<dbReference type="EMBL" id="JAGYWB010000008">
    <property type="protein sequence ID" value="KAI0513587.1"/>
    <property type="molecule type" value="Genomic_DNA"/>
</dbReference>
<proteinExistence type="predicted"/>
<gene>
    <name evidence="2" type="ORF">KFK09_009614</name>
</gene>
<feature type="compositionally biased region" description="Basic residues" evidence="1">
    <location>
        <begin position="38"/>
        <end position="53"/>
    </location>
</feature>
<dbReference type="AlphaFoldDB" id="A0A8T3BHM4"/>
<feature type="region of interest" description="Disordered" evidence="1">
    <location>
        <begin position="1"/>
        <end position="26"/>
    </location>
</feature>
<comment type="caution">
    <text evidence="2">The sequence shown here is derived from an EMBL/GenBank/DDBJ whole genome shotgun (WGS) entry which is preliminary data.</text>
</comment>
<sequence>MRSKLLTSIKNNKIKMEENKSLPAKPIPISCLQSHLSAKLRRSSHFSRKRRSRLDRGSGLGNKTRAEQLSKLLPRSTPQTAATLRLRSSLRKLTSPSACPNSTIQPTPTPIS</sequence>
<evidence type="ECO:0000313" key="2">
    <source>
        <dbReference type="EMBL" id="KAI0513587.1"/>
    </source>
</evidence>
<dbReference type="Proteomes" id="UP000829196">
    <property type="component" value="Unassembled WGS sequence"/>
</dbReference>
<feature type="compositionally biased region" description="Polar residues" evidence="1">
    <location>
        <begin position="96"/>
        <end position="106"/>
    </location>
</feature>
<name>A0A8T3BHM4_DENNO</name>
<reference evidence="2" key="1">
    <citation type="journal article" date="2022" name="Front. Genet.">
        <title>Chromosome-Scale Assembly of the Dendrobium nobile Genome Provides Insights Into the Molecular Mechanism of the Biosynthesis of the Medicinal Active Ingredient of Dendrobium.</title>
        <authorList>
            <person name="Xu Q."/>
            <person name="Niu S.-C."/>
            <person name="Li K.-L."/>
            <person name="Zheng P.-J."/>
            <person name="Zhang X.-J."/>
            <person name="Jia Y."/>
            <person name="Liu Y."/>
            <person name="Niu Y.-X."/>
            <person name="Yu L.-H."/>
            <person name="Chen D.-F."/>
            <person name="Zhang G.-Q."/>
        </authorList>
    </citation>
    <scope>NUCLEOTIDE SEQUENCE</scope>
    <source>
        <tissue evidence="2">Leaf</tissue>
    </source>
</reference>
<evidence type="ECO:0000313" key="3">
    <source>
        <dbReference type="Proteomes" id="UP000829196"/>
    </source>
</evidence>
<protein>
    <submittedName>
        <fullName evidence="2">Uncharacterized protein</fullName>
    </submittedName>
</protein>
<organism evidence="2 3">
    <name type="scientific">Dendrobium nobile</name>
    <name type="common">Orchid</name>
    <dbReference type="NCBI Taxonomy" id="94219"/>
    <lineage>
        <taxon>Eukaryota</taxon>
        <taxon>Viridiplantae</taxon>
        <taxon>Streptophyta</taxon>
        <taxon>Embryophyta</taxon>
        <taxon>Tracheophyta</taxon>
        <taxon>Spermatophyta</taxon>
        <taxon>Magnoliopsida</taxon>
        <taxon>Liliopsida</taxon>
        <taxon>Asparagales</taxon>
        <taxon>Orchidaceae</taxon>
        <taxon>Epidendroideae</taxon>
        <taxon>Malaxideae</taxon>
        <taxon>Dendrobiinae</taxon>
        <taxon>Dendrobium</taxon>
    </lineage>
</organism>
<accession>A0A8T3BHM4</accession>
<feature type="region of interest" description="Disordered" evidence="1">
    <location>
        <begin position="38"/>
        <end position="112"/>
    </location>
</feature>
<keyword evidence="3" id="KW-1185">Reference proteome</keyword>